<accession>A0ABQ5C813</accession>
<reference evidence="1" key="2">
    <citation type="submission" date="2022-01" db="EMBL/GenBank/DDBJ databases">
        <authorList>
            <person name="Yamashiro T."/>
            <person name="Shiraishi A."/>
            <person name="Satake H."/>
            <person name="Nakayama K."/>
        </authorList>
    </citation>
    <scope>NUCLEOTIDE SEQUENCE</scope>
</reference>
<evidence type="ECO:0000313" key="1">
    <source>
        <dbReference type="EMBL" id="GJT23226.1"/>
    </source>
</evidence>
<dbReference type="EMBL" id="BQNB010014038">
    <property type="protein sequence ID" value="GJT23226.1"/>
    <property type="molecule type" value="Genomic_DNA"/>
</dbReference>
<protein>
    <submittedName>
        <fullName evidence="1">Uncharacterized protein</fullName>
    </submittedName>
</protein>
<keyword evidence="2" id="KW-1185">Reference proteome</keyword>
<sequence length="186" mass="20898">MYNSSVNAVSSSNKREDLKGFFSTTSLEEPKTISQALQDKSWVEAIQKELLQFKLQKVWVLVDLPYGKKVQMIENKAKMIIFSAVGTCGVPKTMTERSMVRVLQSQMPRAIAATPCGTTQVIAGKYEVQIDMLADMLVRGTRWQAEVSVRGTSYCSKWRLANQSVTRGIWRVSVRGRRVSVRGEST</sequence>
<evidence type="ECO:0000313" key="2">
    <source>
        <dbReference type="Proteomes" id="UP001151760"/>
    </source>
</evidence>
<organism evidence="1 2">
    <name type="scientific">Tanacetum coccineum</name>
    <dbReference type="NCBI Taxonomy" id="301880"/>
    <lineage>
        <taxon>Eukaryota</taxon>
        <taxon>Viridiplantae</taxon>
        <taxon>Streptophyta</taxon>
        <taxon>Embryophyta</taxon>
        <taxon>Tracheophyta</taxon>
        <taxon>Spermatophyta</taxon>
        <taxon>Magnoliopsida</taxon>
        <taxon>eudicotyledons</taxon>
        <taxon>Gunneridae</taxon>
        <taxon>Pentapetalae</taxon>
        <taxon>asterids</taxon>
        <taxon>campanulids</taxon>
        <taxon>Asterales</taxon>
        <taxon>Asteraceae</taxon>
        <taxon>Asteroideae</taxon>
        <taxon>Anthemideae</taxon>
        <taxon>Anthemidinae</taxon>
        <taxon>Tanacetum</taxon>
    </lineage>
</organism>
<reference evidence="1" key="1">
    <citation type="journal article" date="2022" name="Int. J. Mol. Sci.">
        <title>Draft Genome of Tanacetum Coccineum: Genomic Comparison of Closely Related Tanacetum-Family Plants.</title>
        <authorList>
            <person name="Yamashiro T."/>
            <person name="Shiraishi A."/>
            <person name="Nakayama K."/>
            <person name="Satake H."/>
        </authorList>
    </citation>
    <scope>NUCLEOTIDE SEQUENCE</scope>
</reference>
<gene>
    <name evidence="1" type="ORF">Tco_0893163</name>
</gene>
<dbReference type="Proteomes" id="UP001151760">
    <property type="component" value="Unassembled WGS sequence"/>
</dbReference>
<proteinExistence type="predicted"/>
<comment type="caution">
    <text evidence="1">The sequence shown here is derived from an EMBL/GenBank/DDBJ whole genome shotgun (WGS) entry which is preliminary data.</text>
</comment>
<name>A0ABQ5C813_9ASTR</name>